<dbReference type="Proteomes" id="UP000663870">
    <property type="component" value="Unassembled WGS sequence"/>
</dbReference>
<evidence type="ECO:0000313" key="3">
    <source>
        <dbReference type="Proteomes" id="UP000663870"/>
    </source>
</evidence>
<feature type="non-terminal residue" evidence="2">
    <location>
        <position position="1"/>
    </location>
</feature>
<dbReference type="AlphaFoldDB" id="A0A816C2S6"/>
<dbReference type="EMBL" id="CAJNOL010006271">
    <property type="protein sequence ID" value="CAF1616095.1"/>
    <property type="molecule type" value="Genomic_DNA"/>
</dbReference>
<reference evidence="2" key="1">
    <citation type="submission" date="2021-02" db="EMBL/GenBank/DDBJ databases">
        <authorList>
            <person name="Nowell W R."/>
        </authorList>
    </citation>
    <scope>NUCLEOTIDE SEQUENCE</scope>
</reference>
<comment type="caution">
    <text evidence="2">The sequence shown here is derived from an EMBL/GenBank/DDBJ whole genome shotgun (WGS) entry which is preliminary data.</text>
</comment>
<dbReference type="EMBL" id="CAJNOH010004813">
    <property type="protein sequence ID" value="CAF1380933.1"/>
    <property type="molecule type" value="Genomic_DNA"/>
</dbReference>
<organism evidence="2 3">
    <name type="scientific">Rotaria sordida</name>
    <dbReference type="NCBI Taxonomy" id="392033"/>
    <lineage>
        <taxon>Eukaryota</taxon>
        <taxon>Metazoa</taxon>
        <taxon>Spiralia</taxon>
        <taxon>Gnathifera</taxon>
        <taxon>Rotifera</taxon>
        <taxon>Eurotatoria</taxon>
        <taxon>Bdelloidea</taxon>
        <taxon>Philodinida</taxon>
        <taxon>Philodinidae</taxon>
        <taxon>Rotaria</taxon>
    </lineage>
</organism>
<accession>A0A816C2S6</accession>
<protein>
    <submittedName>
        <fullName evidence="2">Uncharacterized protein</fullName>
    </submittedName>
</protein>
<sequence>HTDHLSSPSSSSSVSAL</sequence>
<evidence type="ECO:0000313" key="1">
    <source>
        <dbReference type="EMBL" id="CAF1380933.1"/>
    </source>
</evidence>
<dbReference type="Proteomes" id="UP000663854">
    <property type="component" value="Unassembled WGS sequence"/>
</dbReference>
<proteinExistence type="predicted"/>
<keyword evidence="3" id="KW-1185">Reference proteome</keyword>
<evidence type="ECO:0000313" key="2">
    <source>
        <dbReference type="EMBL" id="CAF1616095.1"/>
    </source>
</evidence>
<gene>
    <name evidence="2" type="ORF">JXQ802_LOCUS49998</name>
    <name evidence="1" type="ORF">PYM288_LOCUS33849</name>
</gene>
<name>A0A816C2S6_9BILA</name>